<dbReference type="GeneTree" id="ENSGT00990000203778"/>
<reference evidence="2" key="2">
    <citation type="submission" date="2025-09" db="UniProtKB">
        <authorList>
            <consortium name="Ensembl"/>
        </authorList>
    </citation>
    <scope>IDENTIFICATION</scope>
</reference>
<organism evidence="2 3">
    <name type="scientific">Denticeps clupeoides</name>
    <name type="common">denticle herring</name>
    <dbReference type="NCBI Taxonomy" id="299321"/>
    <lineage>
        <taxon>Eukaryota</taxon>
        <taxon>Metazoa</taxon>
        <taxon>Chordata</taxon>
        <taxon>Craniata</taxon>
        <taxon>Vertebrata</taxon>
        <taxon>Euteleostomi</taxon>
        <taxon>Actinopterygii</taxon>
        <taxon>Neopterygii</taxon>
        <taxon>Teleostei</taxon>
        <taxon>Clupei</taxon>
        <taxon>Clupeiformes</taxon>
        <taxon>Denticipitoidei</taxon>
        <taxon>Denticipitidae</taxon>
        <taxon>Denticeps</taxon>
    </lineage>
</organism>
<keyword evidence="1" id="KW-1133">Transmembrane helix</keyword>
<name>A0AAY4BS99_9TELE</name>
<keyword evidence="3" id="KW-1185">Reference proteome</keyword>
<dbReference type="PANTHER" id="PTHR34034">
    <property type="entry name" value="PROTEIN FAM180A-RELATED"/>
    <property type="match status" value="1"/>
</dbReference>
<evidence type="ECO:0000256" key="1">
    <source>
        <dbReference type="SAM" id="Phobius"/>
    </source>
</evidence>
<accession>A0AAY4BS99</accession>
<dbReference type="InterPro" id="IPR029170">
    <property type="entry name" value="FAM180"/>
</dbReference>
<dbReference type="PANTHER" id="PTHR34034:SF2">
    <property type="entry name" value="PROTEIN FAM180A"/>
    <property type="match status" value="1"/>
</dbReference>
<reference evidence="2" key="1">
    <citation type="submission" date="2025-08" db="UniProtKB">
        <authorList>
            <consortium name="Ensembl"/>
        </authorList>
    </citation>
    <scope>IDENTIFICATION</scope>
</reference>
<protein>
    <submittedName>
        <fullName evidence="2">Uncharacterized protein</fullName>
    </submittedName>
</protein>
<dbReference type="Pfam" id="PF15173">
    <property type="entry name" value="FAM180"/>
    <property type="match status" value="1"/>
</dbReference>
<dbReference type="Ensembl" id="ENSDCDT00010029320.1">
    <property type="protein sequence ID" value="ENSDCDP00010023778.1"/>
    <property type="gene ID" value="ENSDCDG00010015009.1"/>
</dbReference>
<dbReference type="Proteomes" id="UP000694580">
    <property type="component" value="Unplaced"/>
</dbReference>
<evidence type="ECO:0000313" key="3">
    <source>
        <dbReference type="Proteomes" id="UP000694580"/>
    </source>
</evidence>
<feature type="transmembrane region" description="Helical" evidence="1">
    <location>
        <begin position="26"/>
        <end position="52"/>
    </location>
</feature>
<keyword evidence="1" id="KW-0472">Membrane</keyword>
<keyword evidence="1" id="KW-0812">Transmembrane</keyword>
<proteinExistence type="predicted"/>
<evidence type="ECO:0000313" key="2">
    <source>
        <dbReference type="Ensembl" id="ENSDCDP00010023778.1"/>
    </source>
</evidence>
<sequence length="193" mass="22313">MIKSKCIFTTCSVVSMYKLEKQKYEISGVFLCFSWFEVFSLWLQFLLGGLVIDADDNVAMQDQEMASMRQGRAFLTLLNDNIPKTITAMETLLEDLESQEMALSQSRFESLLFGTVYSAYKVKGHQGAEEQQAWTQLLVNLCSFLHPITDRLQCFTLWELVLMLNHTKSQFHVRGPLTFIMSVFPTVMEFNRF</sequence>
<dbReference type="AlphaFoldDB" id="A0AAY4BS99"/>